<dbReference type="OrthoDB" id="7062607at2"/>
<dbReference type="Proteomes" id="UP000215027">
    <property type="component" value="Chromosome I"/>
</dbReference>
<evidence type="ECO:0000313" key="1">
    <source>
        <dbReference type="EMBL" id="CUS03424.2"/>
    </source>
</evidence>
<sequence>MSKKVIFVGGTSYSGSTFFHLTIANDPRGFGIGEVKHLFRPTKERHTRPTWACGCGDPNCDLWSRVKKHGEANLYQTIFDIHPEVEFIVDASKNVVWIDDQTDYLARQGIETHHVVIWKTLLEYAHSLQKRNRLDKKDGAELAHWPQYHRNFYSFVDSFRTVKYADYARRQADVLQAACATFGIPYFAGKERYWEKTHHALGGNLSSRIHLYSKESDRYRDVQRRAEGRRNDLGENDANYRQVYYESPDESVLLAHVGRLRGESPTIDQVEEMLIAHDIAGDGPPAGNWPELKLGAIDYRMKQLRQFTRTRISKIRFAQ</sequence>
<dbReference type="RefSeq" id="WP_095042921.1">
    <property type="nucleotide sequence ID" value="NZ_LN890655.1"/>
</dbReference>
<dbReference type="KEGG" id="pbf:CFX0092_A1546"/>
<evidence type="ECO:0008006" key="3">
    <source>
        <dbReference type="Google" id="ProtNLM"/>
    </source>
</evidence>
<protein>
    <recommendedName>
        <fullName evidence="3">Sulfotransferase</fullName>
    </recommendedName>
</protein>
<dbReference type="Gene3D" id="3.40.50.300">
    <property type="entry name" value="P-loop containing nucleotide triphosphate hydrolases"/>
    <property type="match status" value="1"/>
</dbReference>
<accession>A0A160T1H7</accession>
<proteinExistence type="predicted"/>
<dbReference type="AlphaFoldDB" id="A0A160T1H7"/>
<reference evidence="1" key="1">
    <citation type="submission" date="2016-01" db="EMBL/GenBank/DDBJ databases">
        <authorList>
            <person name="Mcilroy J.S."/>
            <person name="Karst M S."/>
            <person name="Albertsen M."/>
        </authorList>
    </citation>
    <scope>NUCLEOTIDE SEQUENCE</scope>
    <source>
        <strain evidence="1">Cfx-K</strain>
    </source>
</reference>
<evidence type="ECO:0000313" key="2">
    <source>
        <dbReference type="Proteomes" id="UP000215027"/>
    </source>
</evidence>
<keyword evidence="2" id="KW-1185">Reference proteome</keyword>
<name>A0A160T1H7_9CHLR</name>
<dbReference type="InterPro" id="IPR027417">
    <property type="entry name" value="P-loop_NTPase"/>
</dbReference>
<gene>
    <name evidence="1" type="ORF">CFX0092_A1546</name>
</gene>
<dbReference type="EMBL" id="LN890655">
    <property type="protein sequence ID" value="CUS03424.2"/>
    <property type="molecule type" value="Genomic_DNA"/>
</dbReference>
<dbReference type="SUPFAM" id="SSF52540">
    <property type="entry name" value="P-loop containing nucleoside triphosphate hydrolases"/>
    <property type="match status" value="1"/>
</dbReference>
<organism evidence="1 2">
    <name type="scientific">Candidatus Promineifilum breve</name>
    <dbReference type="NCBI Taxonomy" id="1806508"/>
    <lineage>
        <taxon>Bacteria</taxon>
        <taxon>Bacillati</taxon>
        <taxon>Chloroflexota</taxon>
        <taxon>Ardenticatenia</taxon>
        <taxon>Candidatus Promineifilales</taxon>
        <taxon>Candidatus Promineifilaceae</taxon>
        <taxon>Candidatus Promineifilum</taxon>
    </lineage>
</organism>